<accession>A0A9J5YG95</accession>
<proteinExistence type="predicted"/>
<reference evidence="2 3" key="1">
    <citation type="submission" date="2020-09" db="EMBL/GenBank/DDBJ databases">
        <title>De no assembly of potato wild relative species, Solanum commersonii.</title>
        <authorList>
            <person name="Cho K."/>
        </authorList>
    </citation>
    <scope>NUCLEOTIDE SEQUENCE [LARGE SCALE GENOMIC DNA]</scope>
    <source>
        <strain evidence="2">LZ3.2</strain>
        <tissue evidence="2">Leaf</tissue>
    </source>
</reference>
<feature type="compositionally biased region" description="Basic and acidic residues" evidence="1">
    <location>
        <begin position="54"/>
        <end position="74"/>
    </location>
</feature>
<comment type="caution">
    <text evidence="2">The sequence shown here is derived from an EMBL/GenBank/DDBJ whole genome shotgun (WGS) entry which is preliminary data.</text>
</comment>
<dbReference type="EMBL" id="JACXVP010000006">
    <property type="protein sequence ID" value="KAG5598648.1"/>
    <property type="molecule type" value="Genomic_DNA"/>
</dbReference>
<sequence>MGDERVGELHSDESLEHALTDNDETYKDDDDVDDASNAPVEDQSVNHHSIVIPHLDHTEESAEDFIYTRDDDFI</sequence>
<keyword evidence="3" id="KW-1185">Reference proteome</keyword>
<name>A0A9J5YG95_SOLCO</name>
<gene>
    <name evidence="2" type="ORF">H5410_030018</name>
</gene>
<evidence type="ECO:0000313" key="2">
    <source>
        <dbReference type="EMBL" id="KAG5598648.1"/>
    </source>
</evidence>
<evidence type="ECO:0000256" key="1">
    <source>
        <dbReference type="SAM" id="MobiDB-lite"/>
    </source>
</evidence>
<protein>
    <submittedName>
        <fullName evidence="2">Uncharacterized protein</fullName>
    </submittedName>
</protein>
<feature type="compositionally biased region" description="Basic and acidic residues" evidence="1">
    <location>
        <begin position="1"/>
        <end position="20"/>
    </location>
</feature>
<dbReference type="AlphaFoldDB" id="A0A9J5YG95"/>
<organism evidence="2 3">
    <name type="scientific">Solanum commersonii</name>
    <name type="common">Commerson's wild potato</name>
    <name type="synonym">Commerson's nightshade</name>
    <dbReference type="NCBI Taxonomy" id="4109"/>
    <lineage>
        <taxon>Eukaryota</taxon>
        <taxon>Viridiplantae</taxon>
        <taxon>Streptophyta</taxon>
        <taxon>Embryophyta</taxon>
        <taxon>Tracheophyta</taxon>
        <taxon>Spermatophyta</taxon>
        <taxon>Magnoliopsida</taxon>
        <taxon>eudicotyledons</taxon>
        <taxon>Gunneridae</taxon>
        <taxon>Pentapetalae</taxon>
        <taxon>asterids</taxon>
        <taxon>lamiids</taxon>
        <taxon>Solanales</taxon>
        <taxon>Solanaceae</taxon>
        <taxon>Solanoideae</taxon>
        <taxon>Solaneae</taxon>
        <taxon>Solanum</taxon>
    </lineage>
</organism>
<dbReference type="OrthoDB" id="1316348at2759"/>
<feature type="region of interest" description="Disordered" evidence="1">
    <location>
        <begin position="1"/>
        <end position="74"/>
    </location>
</feature>
<feature type="compositionally biased region" description="Acidic residues" evidence="1">
    <location>
        <begin position="21"/>
        <end position="34"/>
    </location>
</feature>
<dbReference type="Proteomes" id="UP000824120">
    <property type="component" value="Chromosome 6"/>
</dbReference>
<evidence type="ECO:0000313" key="3">
    <source>
        <dbReference type="Proteomes" id="UP000824120"/>
    </source>
</evidence>